<organism evidence="7 8">
    <name type="scientific">Pseudoroseicyclus aestuarii</name>
    <dbReference type="NCBI Taxonomy" id="1795041"/>
    <lineage>
        <taxon>Bacteria</taxon>
        <taxon>Pseudomonadati</taxon>
        <taxon>Pseudomonadota</taxon>
        <taxon>Alphaproteobacteria</taxon>
        <taxon>Rhodobacterales</taxon>
        <taxon>Paracoccaceae</taxon>
        <taxon>Pseudoroseicyclus</taxon>
    </lineage>
</organism>
<keyword evidence="8" id="KW-1185">Reference proteome</keyword>
<evidence type="ECO:0000313" key="7">
    <source>
        <dbReference type="EMBL" id="PYE85577.1"/>
    </source>
</evidence>
<feature type="transmembrane region" description="Helical" evidence="6">
    <location>
        <begin position="152"/>
        <end position="171"/>
    </location>
</feature>
<evidence type="ECO:0000313" key="8">
    <source>
        <dbReference type="Proteomes" id="UP000248311"/>
    </source>
</evidence>
<feature type="transmembrane region" description="Helical" evidence="6">
    <location>
        <begin position="95"/>
        <end position="111"/>
    </location>
</feature>
<dbReference type="Proteomes" id="UP000248311">
    <property type="component" value="Unassembled WGS sequence"/>
</dbReference>
<name>A0A318T0J8_9RHOB</name>
<feature type="transmembrane region" description="Helical" evidence="6">
    <location>
        <begin position="202"/>
        <end position="221"/>
    </location>
</feature>
<evidence type="ECO:0000256" key="5">
    <source>
        <dbReference type="ARBA" id="ARBA00023136"/>
    </source>
</evidence>
<sequence>MIRLERRREPSRGWALATPFIAVLLTMLAGGLLFAALGKDPVEAIRTIFWDPLFGPYAGYSRPQLLVKAAPLILIATGLSLGFRAGIWNIGAEGQYIVGAICAAAVALAAYPAESVLLFPAMVLAGALGGLLWGLIPGVLRVRFGANEVLTSLMLVYVAEALLAAMALGLLRNPEGRGFPGSRNLAQYPSAANLEILPGSGMHWGVVAALIAVVAAQVIFARHQLGYRIRLTGAAPRAAVFAGVRPGLLVLVCMGFSGALAGLAGMFEVAGPAGRLSIDFGAGYGFTAIIVAFLGRLNPFGILAAGLLMALTYIGGELAQMQLALPVAAIQIFQGMLLFFLLGIDVLTAYRPRIGKARA</sequence>
<protein>
    <submittedName>
        <fullName evidence="7">Nucleoside ABC transporter membrane protein</fullName>
    </submittedName>
</protein>
<dbReference type="InterPro" id="IPR001851">
    <property type="entry name" value="ABC_transp_permease"/>
</dbReference>
<dbReference type="Pfam" id="PF02653">
    <property type="entry name" value="BPD_transp_2"/>
    <property type="match status" value="1"/>
</dbReference>
<keyword evidence="5 6" id="KW-0472">Membrane</keyword>
<dbReference type="EMBL" id="QJTE01000001">
    <property type="protein sequence ID" value="PYE85577.1"/>
    <property type="molecule type" value="Genomic_DNA"/>
</dbReference>
<dbReference type="CDD" id="cd06580">
    <property type="entry name" value="TM_PBP1_transp_TpRbsC_like"/>
    <property type="match status" value="1"/>
</dbReference>
<evidence type="ECO:0000256" key="6">
    <source>
        <dbReference type="SAM" id="Phobius"/>
    </source>
</evidence>
<keyword evidence="2" id="KW-1003">Cell membrane</keyword>
<dbReference type="RefSeq" id="WP_110812621.1">
    <property type="nucleotide sequence ID" value="NZ_QJTE01000001.1"/>
</dbReference>
<reference evidence="7 8" key="1">
    <citation type="submission" date="2018-06" db="EMBL/GenBank/DDBJ databases">
        <title>Genomic Encyclopedia of Type Strains, Phase III (KMG-III): the genomes of soil and plant-associated and newly described type strains.</title>
        <authorList>
            <person name="Whitman W."/>
        </authorList>
    </citation>
    <scope>NUCLEOTIDE SEQUENCE [LARGE SCALE GENOMIC DNA]</scope>
    <source>
        <strain evidence="7 8">CECT 9025</strain>
    </source>
</reference>
<dbReference type="OrthoDB" id="9809785at2"/>
<dbReference type="PANTHER" id="PTHR47089">
    <property type="entry name" value="ABC TRANSPORTER, PERMEASE PROTEIN"/>
    <property type="match status" value="1"/>
</dbReference>
<comment type="caution">
    <text evidence="7">The sequence shown here is derived from an EMBL/GenBank/DDBJ whole genome shotgun (WGS) entry which is preliminary data.</text>
</comment>
<feature type="transmembrane region" description="Helical" evidence="6">
    <location>
        <begin position="273"/>
        <end position="293"/>
    </location>
</feature>
<keyword evidence="4 6" id="KW-1133">Transmembrane helix</keyword>
<proteinExistence type="predicted"/>
<accession>A0A318T0J8</accession>
<feature type="transmembrane region" description="Helical" evidence="6">
    <location>
        <begin position="300"/>
        <end position="316"/>
    </location>
</feature>
<dbReference type="GO" id="GO:0005886">
    <property type="term" value="C:plasma membrane"/>
    <property type="evidence" value="ECO:0007669"/>
    <property type="project" value="UniProtKB-SubCell"/>
</dbReference>
<feature type="transmembrane region" description="Helical" evidence="6">
    <location>
        <begin position="12"/>
        <end position="37"/>
    </location>
</feature>
<dbReference type="AlphaFoldDB" id="A0A318T0J8"/>
<feature type="transmembrane region" description="Helical" evidence="6">
    <location>
        <begin position="328"/>
        <end position="350"/>
    </location>
</feature>
<feature type="transmembrane region" description="Helical" evidence="6">
    <location>
        <begin position="247"/>
        <end position="267"/>
    </location>
</feature>
<comment type="subcellular location">
    <subcellularLocation>
        <location evidence="1">Cell membrane</location>
        <topology evidence="1">Multi-pass membrane protein</topology>
    </subcellularLocation>
</comment>
<dbReference type="GO" id="GO:0022857">
    <property type="term" value="F:transmembrane transporter activity"/>
    <property type="evidence" value="ECO:0007669"/>
    <property type="project" value="InterPro"/>
</dbReference>
<feature type="transmembrane region" description="Helical" evidence="6">
    <location>
        <begin position="65"/>
        <end position="83"/>
    </location>
</feature>
<evidence type="ECO:0000256" key="1">
    <source>
        <dbReference type="ARBA" id="ARBA00004651"/>
    </source>
</evidence>
<keyword evidence="3 6" id="KW-0812">Transmembrane</keyword>
<gene>
    <name evidence="7" type="ORF">DFP88_101245</name>
</gene>
<evidence type="ECO:0000256" key="4">
    <source>
        <dbReference type="ARBA" id="ARBA00022989"/>
    </source>
</evidence>
<evidence type="ECO:0000256" key="3">
    <source>
        <dbReference type="ARBA" id="ARBA00022692"/>
    </source>
</evidence>
<evidence type="ECO:0000256" key="2">
    <source>
        <dbReference type="ARBA" id="ARBA00022475"/>
    </source>
</evidence>
<feature type="transmembrane region" description="Helical" evidence="6">
    <location>
        <begin position="117"/>
        <end position="140"/>
    </location>
</feature>
<dbReference type="PANTHER" id="PTHR47089:SF1">
    <property type="entry name" value="GUANOSINE ABC TRANSPORTER PERMEASE PROTEIN NUPP"/>
    <property type="match status" value="1"/>
</dbReference>